<feature type="signal peptide" evidence="1">
    <location>
        <begin position="1"/>
        <end position="15"/>
    </location>
</feature>
<dbReference type="PANTHER" id="PTHR21679">
    <property type="entry name" value="DOMAIN OF UNKNOWN FUNCTION DB DOMAIN-CONTAINING PROTEIN-RELATED"/>
    <property type="match status" value="1"/>
</dbReference>
<dbReference type="PANTHER" id="PTHR21679:SF4">
    <property type="entry name" value="DOMAIN OF UNKNOWN FUNCTION DB DOMAIN-CONTAINING PROTEIN"/>
    <property type="match status" value="1"/>
</dbReference>
<keyword evidence="2" id="KW-1185">Reference proteome</keyword>
<reference evidence="3" key="1">
    <citation type="submission" date="2022-11" db="UniProtKB">
        <authorList>
            <consortium name="WormBaseParasite"/>
        </authorList>
    </citation>
    <scope>IDENTIFICATION</scope>
</reference>
<feature type="chain" id="PRO_5036688740" evidence="1">
    <location>
        <begin position="16"/>
        <end position="254"/>
    </location>
</feature>
<evidence type="ECO:0000256" key="1">
    <source>
        <dbReference type="SAM" id="SignalP"/>
    </source>
</evidence>
<keyword evidence="1" id="KW-0732">Signal</keyword>
<sequence>MLTLFVVAASTVVSAKDRLPSCELIPKLLCCTERILDKCLIGCSNYVATKCPHKMKNYNKINSSTIGMHQNLGSISIFNQQATSISKSTPVTLFESRSIRRQPIKKPVILVESHSSQKLTELPKGHHITSGIPQFEASVCKTCRNYICLNQRYPIIEVSDRNHSLDSDVESSRPSYYSPRLSKNLVDELFLNCCQQHVVLPNSLCAYENREHIAVETLSETIQQNFCSLKYFSRIFCTVLMVTEIIETVASFSG</sequence>
<evidence type="ECO:0000313" key="2">
    <source>
        <dbReference type="Proteomes" id="UP000887581"/>
    </source>
</evidence>
<dbReference type="WBParaSite" id="sdigi.contig737.g9633.t1">
    <property type="protein sequence ID" value="sdigi.contig737.g9633.t1"/>
    <property type="gene ID" value="sdigi.contig737.g9633"/>
</dbReference>
<organism evidence="2 3">
    <name type="scientific">Setaria digitata</name>
    <dbReference type="NCBI Taxonomy" id="48799"/>
    <lineage>
        <taxon>Eukaryota</taxon>
        <taxon>Metazoa</taxon>
        <taxon>Ecdysozoa</taxon>
        <taxon>Nematoda</taxon>
        <taxon>Chromadorea</taxon>
        <taxon>Rhabditida</taxon>
        <taxon>Spirurina</taxon>
        <taxon>Spiruromorpha</taxon>
        <taxon>Filarioidea</taxon>
        <taxon>Setariidae</taxon>
        <taxon>Setaria</taxon>
    </lineage>
</organism>
<evidence type="ECO:0000313" key="3">
    <source>
        <dbReference type="WBParaSite" id="sdigi.contig737.g9633.t1"/>
    </source>
</evidence>
<accession>A0A915Q710</accession>
<dbReference type="Proteomes" id="UP000887581">
    <property type="component" value="Unplaced"/>
</dbReference>
<protein>
    <submittedName>
        <fullName evidence="3">Uncharacterized protein</fullName>
    </submittedName>
</protein>
<dbReference type="AlphaFoldDB" id="A0A915Q710"/>
<name>A0A915Q710_9BILA</name>
<proteinExistence type="predicted"/>